<evidence type="ECO:0000313" key="3">
    <source>
        <dbReference type="EMBL" id="CAB4202940.1"/>
    </source>
</evidence>
<dbReference type="EMBL" id="LR797118">
    <property type="protein sequence ID" value="CAB4187960.1"/>
    <property type="molecule type" value="Genomic_DNA"/>
</dbReference>
<reference evidence="4" key="1">
    <citation type="submission" date="2020-05" db="EMBL/GenBank/DDBJ databases">
        <authorList>
            <person name="Chiriac C."/>
            <person name="Salcher M."/>
            <person name="Ghai R."/>
            <person name="Kavagutti S V."/>
        </authorList>
    </citation>
    <scope>NUCLEOTIDE SEQUENCE</scope>
</reference>
<name>A0A6J5SLP2_9CAUD</name>
<organism evidence="4">
    <name type="scientific">uncultured Caudovirales phage</name>
    <dbReference type="NCBI Taxonomy" id="2100421"/>
    <lineage>
        <taxon>Viruses</taxon>
        <taxon>Duplodnaviria</taxon>
        <taxon>Heunggongvirae</taxon>
        <taxon>Uroviricota</taxon>
        <taxon>Caudoviricetes</taxon>
        <taxon>Peduoviridae</taxon>
        <taxon>Maltschvirus</taxon>
        <taxon>Maltschvirus maltsch</taxon>
    </lineage>
</organism>
<dbReference type="InterPro" id="IPR027417">
    <property type="entry name" value="P-loop_NTPase"/>
</dbReference>
<dbReference type="SUPFAM" id="SSF52540">
    <property type="entry name" value="P-loop containing nucleoside triphosphate hydrolases"/>
    <property type="match status" value="1"/>
</dbReference>
<protein>
    <submittedName>
        <fullName evidence="4">AAA domain containing protein</fullName>
    </submittedName>
</protein>
<dbReference type="EMBL" id="LR797324">
    <property type="protein sequence ID" value="CAB4202940.1"/>
    <property type="molecule type" value="Genomic_DNA"/>
</dbReference>
<sequence length="246" mass="27613">MAFDLKSISKNDAKLAPRIMLYGVEGIGKSTFAAYSPKPIFILTEDGLGSLPVQHFPLAKTVASVMAAITTLYDEKHDYKTVVLDSLDWLEAMIWQEMEAKHDAKDLAYGKGASIAADKWHTIVTAFDALRTKHGMNVILIAHTMIKRFDSPETEPYDRYQPKLQERSGSLIREWADAVLFANYKTIVKQSDVGFNKTVSRGVSSGERMLFTSERPAYMAKNRYSLPESIPLDWAAFAEAIKPKKE</sequence>
<accession>A0A6J5SLP2</accession>
<evidence type="ECO:0000313" key="2">
    <source>
        <dbReference type="EMBL" id="CAB4187960.1"/>
    </source>
</evidence>
<gene>
    <name evidence="1" type="ORF">UFOVP1107_3</name>
    <name evidence="2" type="ORF">UFOVP1171_33</name>
    <name evidence="3" type="ORF">UFOVP1375_48</name>
    <name evidence="4" type="ORF">UFOVP1471_49</name>
</gene>
<dbReference type="EMBL" id="LR797050">
    <property type="protein sequence ID" value="CAB4183690.1"/>
    <property type="molecule type" value="Genomic_DNA"/>
</dbReference>
<evidence type="ECO:0000313" key="1">
    <source>
        <dbReference type="EMBL" id="CAB4183690.1"/>
    </source>
</evidence>
<evidence type="ECO:0000313" key="4">
    <source>
        <dbReference type="EMBL" id="CAB4214851.1"/>
    </source>
</evidence>
<proteinExistence type="predicted"/>
<dbReference type="Pfam" id="PF13479">
    <property type="entry name" value="AAA_24"/>
    <property type="match status" value="1"/>
</dbReference>
<dbReference type="EMBL" id="LR797417">
    <property type="protein sequence ID" value="CAB4214851.1"/>
    <property type="molecule type" value="Genomic_DNA"/>
</dbReference>